<dbReference type="GO" id="GO:0003924">
    <property type="term" value="F:GTPase activity"/>
    <property type="evidence" value="ECO:0007669"/>
    <property type="project" value="InterPro"/>
</dbReference>
<dbReference type="InterPro" id="IPR027417">
    <property type="entry name" value="P-loop_NTPase"/>
</dbReference>
<dbReference type="GO" id="GO:0008053">
    <property type="term" value="P:mitochondrial fusion"/>
    <property type="evidence" value="ECO:0007669"/>
    <property type="project" value="TreeGrafter"/>
</dbReference>
<dbReference type="InterPro" id="IPR030381">
    <property type="entry name" value="G_DYNAMIN_dom"/>
</dbReference>
<dbReference type="InterPro" id="IPR045063">
    <property type="entry name" value="Dynamin_N"/>
</dbReference>
<dbReference type="RefSeq" id="WP_163588275.1">
    <property type="nucleotide sequence ID" value="NZ_CP040852.1"/>
</dbReference>
<comment type="subcellular location">
    <subcellularLocation>
        <location evidence="1">Membrane</location>
    </subcellularLocation>
</comment>
<protein>
    <submittedName>
        <fullName evidence="7">Uncharacterized protein</fullName>
    </submittedName>
</protein>
<dbReference type="InterPro" id="IPR027094">
    <property type="entry name" value="Mitofusin_fam"/>
</dbReference>
<keyword evidence="6" id="KW-0472">Membrane</keyword>
<dbReference type="PROSITE" id="PS51718">
    <property type="entry name" value="G_DYNAMIN_2"/>
    <property type="match status" value="1"/>
</dbReference>
<evidence type="ECO:0000313" key="8">
    <source>
        <dbReference type="Proteomes" id="UP000463931"/>
    </source>
</evidence>
<dbReference type="Gene3D" id="3.40.50.300">
    <property type="entry name" value="P-loop containing nucleotide triphosphate hydrolases"/>
    <property type="match status" value="1"/>
</dbReference>
<dbReference type="Pfam" id="PF00350">
    <property type="entry name" value="Dynamin_N"/>
    <property type="match status" value="1"/>
</dbReference>
<dbReference type="AlphaFoldDB" id="A0AAE7BP65"/>
<keyword evidence="3" id="KW-0378">Hydrolase</keyword>
<evidence type="ECO:0000256" key="1">
    <source>
        <dbReference type="ARBA" id="ARBA00004370"/>
    </source>
</evidence>
<evidence type="ECO:0000256" key="4">
    <source>
        <dbReference type="ARBA" id="ARBA00023054"/>
    </source>
</evidence>
<dbReference type="PANTHER" id="PTHR10465">
    <property type="entry name" value="TRANSMEMBRANE GTPASE FZO1"/>
    <property type="match status" value="1"/>
</dbReference>
<keyword evidence="4" id="KW-0175">Coiled coil</keyword>
<evidence type="ECO:0000256" key="5">
    <source>
        <dbReference type="ARBA" id="ARBA00023134"/>
    </source>
</evidence>
<accession>A0AAE7BP65</accession>
<evidence type="ECO:0000313" key="7">
    <source>
        <dbReference type="EMBL" id="QIA88881.1"/>
    </source>
</evidence>
<organism evidence="7 8">
    <name type="scientific">Ligilactobacillus murinus</name>
    <dbReference type="NCBI Taxonomy" id="1622"/>
    <lineage>
        <taxon>Bacteria</taxon>
        <taxon>Bacillati</taxon>
        <taxon>Bacillota</taxon>
        <taxon>Bacilli</taxon>
        <taxon>Lactobacillales</taxon>
        <taxon>Lactobacillaceae</taxon>
        <taxon>Ligilactobacillus</taxon>
    </lineage>
</organism>
<evidence type="ECO:0000256" key="2">
    <source>
        <dbReference type="ARBA" id="ARBA00022741"/>
    </source>
</evidence>
<dbReference type="GO" id="GO:0005525">
    <property type="term" value="F:GTP binding"/>
    <property type="evidence" value="ECO:0007669"/>
    <property type="project" value="UniProtKB-KW"/>
</dbReference>
<sequence>MAKKIFIKYNPYRLQTEITIDGKPVKQNSKFNVGEKRLQEWIDKLPEYVEEEFNKSDIEIVFYGTKLDYEDLKEIADEANIKTEYRPAKEGVANKEAAIQAVFEKIQNGPIDDLKSPDVIRAFKQAQSNDFEVSVVATMSSGKSTVINALLGKKLMPSYNQACTATITRIKDNDSNEYTAKVFDNDGNVLKEISRLTYEHMSTFNKENISKIQVEGDIPFVDANDTNLVLVDTPGPNNARNKKHQTTTFNALNDSPKTVVLYILNATQLATNDDNVLLSSVAENMKSGGKRSHDRFIFVLNKLDLYNPKEESISEVLDKAKEYLESNGIKNPNIYPASALTALNIQTILASEVVDDDDDEVYDAIGKVKKFNKNKEFHFENYAPLQKSRQERIDLKLKQAISNNDIKKQAFIHSGIPSIEEAISLYVEKYAKTAKIKNIVDTFENRLESADTLAKLQKQMASNKEEQEKLAKKIEFIEKNINDGNQAKKYKEKIESLNADKELEDGKNKIIRDAQKLVRESLLNAVCKIKLEK</sequence>
<evidence type="ECO:0000256" key="6">
    <source>
        <dbReference type="ARBA" id="ARBA00023136"/>
    </source>
</evidence>
<evidence type="ECO:0000256" key="3">
    <source>
        <dbReference type="ARBA" id="ARBA00022801"/>
    </source>
</evidence>
<proteinExistence type="predicted"/>
<dbReference type="GO" id="GO:0016020">
    <property type="term" value="C:membrane"/>
    <property type="evidence" value="ECO:0007669"/>
    <property type="project" value="UniProtKB-SubCell"/>
</dbReference>
<name>A0AAE7BP65_9LACO</name>
<keyword evidence="2" id="KW-0547">Nucleotide-binding</keyword>
<keyword evidence="5" id="KW-0342">GTP-binding</keyword>
<reference evidence="7 8" key="1">
    <citation type="journal article" date="2019" name="Nat. Med.">
        <title>Preventing dysbiosis of the neonatal mouse intestinal microbiome protects against late-onset sepsis.</title>
        <authorList>
            <person name="Singer J.R."/>
            <person name="Blosser E.G."/>
            <person name="Zindl C.L."/>
            <person name="Silberger D.J."/>
            <person name="Conlan S."/>
            <person name="Laufer V.A."/>
            <person name="DiToro D."/>
            <person name="Deming C."/>
            <person name="Kumar R."/>
            <person name="Morrow C.D."/>
            <person name="Segre J.A."/>
            <person name="Gray M.J."/>
            <person name="Randolph D.A."/>
            <person name="Weaver C.T."/>
        </authorList>
    </citation>
    <scope>NUCLEOTIDE SEQUENCE [LARGE SCALE GENOMIC DNA]</scope>
    <source>
        <strain evidence="7 8">V10</strain>
    </source>
</reference>
<dbReference type="EMBL" id="CP040852">
    <property type="protein sequence ID" value="QIA88881.1"/>
    <property type="molecule type" value="Genomic_DNA"/>
</dbReference>
<dbReference type="PANTHER" id="PTHR10465:SF0">
    <property type="entry name" value="SARCALUMENIN"/>
    <property type="match status" value="1"/>
</dbReference>
<gene>
    <name evidence="7" type="ORF">FEE40_00985</name>
</gene>
<dbReference type="Proteomes" id="UP000463931">
    <property type="component" value="Chromosome"/>
</dbReference>
<dbReference type="SUPFAM" id="SSF52540">
    <property type="entry name" value="P-loop containing nucleoside triphosphate hydrolases"/>
    <property type="match status" value="1"/>
</dbReference>